<gene>
    <name evidence="2" type="ORF">M513_04559</name>
</gene>
<feature type="compositionally biased region" description="Low complexity" evidence="1">
    <location>
        <begin position="73"/>
        <end position="86"/>
    </location>
</feature>
<evidence type="ECO:0000313" key="2">
    <source>
        <dbReference type="EMBL" id="KFD54614.1"/>
    </source>
</evidence>
<evidence type="ECO:0000256" key="1">
    <source>
        <dbReference type="SAM" id="MobiDB-lite"/>
    </source>
</evidence>
<evidence type="ECO:0000313" key="3">
    <source>
        <dbReference type="Proteomes" id="UP000030764"/>
    </source>
</evidence>
<organism evidence="2 3">
    <name type="scientific">Trichuris suis</name>
    <name type="common">pig whipworm</name>
    <dbReference type="NCBI Taxonomy" id="68888"/>
    <lineage>
        <taxon>Eukaryota</taxon>
        <taxon>Metazoa</taxon>
        <taxon>Ecdysozoa</taxon>
        <taxon>Nematoda</taxon>
        <taxon>Enoplea</taxon>
        <taxon>Dorylaimia</taxon>
        <taxon>Trichinellida</taxon>
        <taxon>Trichuridae</taxon>
        <taxon>Trichuris</taxon>
    </lineage>
</organism>
<dbReference type="Proteomes" id="UP000030764">
    <property type="component" value="Unassembled WGS sequence"/>
</dbReference>
<feature type="region of interest" description="Disordered" evidence="1">
    <location>
        <begin position="60"/>
        <end position="88"/>
    </location>
</feature>
<accession>A0A085MBL8</accession>
<name>A0A085MBL8_9BILA</name>
<dbReference type="AlphaFoldDB" id="A0A085MBL8"/>
<sequence>MNETLIIYNAAVDRFSQFHSRKIFQVFMLRINSVTLLILLACLYFNACHAKAIKATKTNKPSKIGKPYESNKTAKPVKPSKPSAPAFDMNPSLDKVVYIKCRYSKCKHEDKERAVPRDTMTERIKIYNEFMRCLTHCSNEILESTRELKRANEFYHKKYKEIFNDMYK</sequence>
<reference evidence="2 3" key="1">
    <citation type="journal article" date="2014" name="Nat. Genet.">
        <title>Genome and transcriptome of the porcine whipworm Trichuris suis.</title>
        <authorList>
            <person name="Jex A.R."/>
            <person name="Nejsum P."/>
            <person name="Schwarz E.M."/>
            <person name="Hu L."/>
            <person name="Young N.D."/>
            <person name="Hall R.S."/>
            <person name="Korhonen P.K."/>
            <person name="Liao S."/>
            <person name="Thamsborg S."/>
            <person name="Xia J."/>
            <person name="Xu P."/>
            <person name="Wang S."/>
            <person name="Scheerlinck J.P."/>
            <person name="Hofmann A."/>
            <person name="Sternberg P.W."/>
            <person name="Wang J."/>
            <person name="Gasser R.B."/>
        </authorList>
    </citation>
    <scope>NUCLEOTIDE SEQUENCE [LARGE SCALE GENOMIC DNA]</scope>
    <source>
        <strain evidence="2">DCEP-RM93M</strain>
    </source>
</reference>
<protein>
    <submittedName>
        <fullName evidence="2">Uncharacterized protein</fullName>
    </submittedName>
</protein>
<feature type="non-terminal residue" evidence="2">
    <location>
        <position position="168"/>
    </location>
</feature>
<keyword evidence="3" id="KW-1185">Reference proteome</keyword>
<proteinExistence type="predicted"/>
<dbReference type="EMBL" id="KL363206">
    <property type="protein sequence ID" value="KFD54614.1"/>
    <property type="molecule type" value="Genomic_DNA"/>
</dbReference>